<sequence length="34" mass="3930">MNLDLRGIEPLTSRMRSERSTPELQAQNIAMVRD</sequence>
<dbReference type="EMBL" id="SOSA01000487">
    <property type="protein sequence ID" value="THC90738.1"/>
    <property type="molecule type" value="Genomic_DNA"/>
</dbReference>
<keyword evidence="3" id="KW-1185">Reference proteome</keyword>
<evidence type="ECO:0000313" key="2">
    <source>
        <dbReference type="EMBL" id="THC90738.1"/>
    </source>
</evidence>
<gene>
    <name evidence="2" type="ORF">EYZ11_009805</name>
</gene>
<protein>
    <submittedName>
        <fullName evidence="2">Uncharacterized protein</fullName>
    </submittedName>
</protein>
<feature type="region of interest" description="Disordered" evidence="1">
    <location>
        <begin position="1"/>
        <end position="34"/>
    </location>
</feature>
<dbReference type="VEuPathDB" id="FungiDB:EYZ11_009805"/>
<organism evidence="2 3">
    <name type="scientific">Aspergillus tanneri</name>
    <dbReference type="NCBI Taxonomy" id="1220188"/>
    <lineage>
        <taxon>Eukaryota</taxon>
        <taxon>Fungi</taxon>
        <taxon>Dikarya</taxon>
        <taxon>Ascomycota</taxon>
        <taxon>Pezizomycotina</taxon>
        <taxon>Eurotiomycetes</taxon>
        <taxon>Eurotiomycetidae</taxon>
        <taxon>Eurotiales</taxon>
        <taxon>Aspergillaceae</taxon>
        <taxon>Aspergillus</taxon>
        <taxon>Aspergillus subgen. Circumdati</taxon>
    </lineage>
</organism>
<proteinExistence type="predicted"/>
<evidence type="ECO:0000313" key="3">
    <source>
        <dbReference type="Proteomes" id="UP000308092"/>
    </source>
</evidence>
<reference evidence="2 3" key="1">
    <citation type="submission" date="2019-03" db="EMBL/GenBank/DDBJ databases">
        <title>The genome sequence of a newly discovered highly antifungal drug resistant Aspergillus species, Aspergillus tanneri NIH 1004.</title>
        <authorList>
            <person name="Mounaud S."/>
            <person name="Singh I."/>
            <person name="Joardar V."/>
            <person name="Pakala S."/>
            <person name="Pakala S."/>
            <person name="Venepally P."/>
            <person name="Hoover J."/>
            <person name="Nierman W."/>
            <person name="Chung J."/>
            <person name="Losada L."/>
        </authorList>
    </citation>
    <scope>NUCLEOTIDE SEQUENCE [LARGE SCALE GENOMIC DNA]</scope>
    <source>
        <strain evidence="2 3">NIH1004</strain>
    </source>
</reference>
<evidence type="ECO:0000256" key="1">
    <source>
        <dbReference type="SAM" id="MobiDB-lite"/>
    </source>
</evidence>
<name>A0A4S3J925_9EURO</name>
<dbReference type="AlphaFoldDB" id="A0A4S3J925"/>
<dbReference type="Proteomes" id="UP000308092">
    <property type="component" value="Unassembled WGS sequence"/>
</dbReference>
<accession>A0A4S3J925</accession>
<comment type="caution">
    <text evidence="2">The sequence shown here is derived from an EMBL/GenBank/DDBJ whole genome shotgun (WGS) entry which is preliminary data.</text>
</comment>